<protein>
    <submittedName>
        <fullName evidence="1">Uncharacterized protein</fullName>
    </submittedName>
</protein>
<reference evidence="1" key="1">
    <citation type="submission" date="2014-09" db="EMBL/GenBank/DDBJ databases">
        <authorList>
            <person name="Magalhaes I.L.F."/>
            <person name="Oliveira U."/>
            <person name="Santos F.R."/>
            <person name="Vidigal T.H.D.A."/>
            <person name="Brescovit A.D."/>
            <person name="Santos A.J."/>
        </authorList>
    </citation>
    <scope>NUCLEOTIDE SEQUENCE</scope>
    <source>
        <tissue evidence="1">Shoot tissue taken approximately 20 cm above the soil surface</tissue>
    </source>
</reference>
<name>A0A0A9F9E2_ARUDO</name>
<dbReference type="EMBL" id="GBRH01190057">
    <property type="protein sequence ID" value="JAE07839.1"/>
    <property type="molecule type" value="Transcribed_RNA"/>
</dbReference>
<organism evidence="1">
    <name type="scientific">Arundo donax</name>
    <name type="common">Giant reed</name>
    <name type="synonym">Donax arundinaceus</name>
    <dbReference type="NCBI Taxonomy" id="35708"/>
    <lineage>
        <taxon>Eukaryota</taxon>
        <taxon>Viridiplantae</taxon>
        <taxon>Streptophyta</taxon>
        <taxon>Embryophyta</taxon>
        <taxon>Tracheophyta</taxon>
        <taxon>Spermatophyta</taxon>
        <taxon>Magnoliopsida</taxon>
        <taxon>Liliopsida</taxon>
        <taxon>Poales</taxon>
        <taxon>Poaceae</taxon>
        <taxon>PACMAD clade</taxon>
        <taxon>Arundinoideae</taxon>
        <taxon>Arundineae</taxon>
        <taxon>Arundo</taxon>
    </lineage>
</organism>
<sequence length="27" mass="3187">MPFYMRLWNSVFRSSYECKPAAVFAAN</sequence>
<evidence type="ECO:0000313" key="1">
    <source>
        <dbReference type="EMBL" id="JAE07839.1"/>
    </source>
</evidence>
<accession>A0A0A9F9E2</accession>
<reference evidence="1" key="2">
    <citation type="journal article" date="2015" name="Data Brief">
        <title>Shoot transcriptome of the giant reed, Arundo donax.</title>
        <authorList>
            <person name="Barrero R.A."/>
            <person name="Guerrero F.D."/>
            <person name="Moolhuijzen P."/>
            <person name="Goolsby J.A."/>
            <person name="Tidwell J."/>
            <person name="Bellgard S.E."/>
            <person name="Bellgard M.I."/>
        </authorList>
    </citation>
    <scope>NUCLEOTIDE SEQUENCE</scope>
    <source>
        <tissue evidence="1">Shoot tissue taken approximately 20 cm above the soil surface</tissue>
    </source>
</reference>
<proteinExistence type="predicted"/>
<dbReference type="AlphaFoldDB" id="A0A0A9F9E2"/>